<dbReference type="GO" id="GO:0042594">
    <property type="term" value="P:response to starvation"/>
    <property type="evidence" value="ECO:0007669"/>
    <property type="project" value="TreeGrafter"/>
</dbReference>
<dbReference type="HOGENOM" id="CLU_028872_1_1_0"/>
<name>A0A081C043_VECG1</name>
<dbReference type="Gene3D" id="3.90.228.20">
    <property type="match status" value="2"/>
</dbReference>
<evidence type="ECO:0000256" key="7">
    <source>
        <dbReference type="ARBA" id="ARBA00023134"/>
    </source>
</evidence>
<dbReference type="GO" id="GO:0005829">
    <property type="term" value="C:cytosol"/>
    <property type="evidence" value="ECO:0007669"/>
    <property type="project" value="TreeGrafter"/>
</dbReference>
<dbReference type="GO" id="GO:0016301">
    <property type="term" value="F:kinase activity"/>
    <property type="evidence" value="ECO:0007669"/>
    <property type="project" value="UniProtKB-KW"/>
</dbReference>
<dbReference type="InterPro" id="IPR008210">
    <property type="entry name" value="PEP_carboxykinase_N"/>
</dbReference>
<evidence type="ECO:0000256" key="9">
    <source>
        <dbReference type="ARBA" id="ARBA00023239"/>
    </source>
</evidence>
<dbReference type="GO" id="GO:0019543">
    <property type="term" value="P:propionate catabolic process"/>
    <property type="evidence" value="ECO:0007669"/>
    <property type="project" value="TreeGrafter"/>
</dbReference>
<dbReference type="NCBIfam" id="NF003253">
    <property type="entry name" value="PRK04210.1"/>
    <property type="match status" value="1"/>
</dbReference>
<dbReference type="GO" id="GO:0030145">
    <property type="term" value="F:manganese ion binding"/>
    <property type="evidence" value="ECO:0007669"/>
    <property type="project" value="TreeGrafter"/>
</dbReference>
<keyword evidence="9" id="KW-0456">Lyase</keyword>
<dbReference type="GO" id="GO:0004613">
    <property type="term" value="F:phosphoenolpyruvate carboxykinase (GTP) activity"/>
    <property type="evidence" value="ECO:0007669"/>
    <property type="project" value="UniProtKB-EC"/>
</dbReference>
<dbReference type="Pfam" id="PF17297">
    <property type="entry name" value="PEPCK_N"/>
    <property type="match status" value="1"/>
</dbReference>
<dbReference type="SUPFAM" id="SSF53795">
    <property type="entry name" value="PEP carboxykinase-like"/>
    <property type="match status" value="1"/>
</dbReference>
<dbReference type="GO" id="GO:0071333">
    <property type="term" value="P:cellular response to glucose stimulus"/>
    <property type="evidence" value="ECO:0007669"/>
    <property type="project" value="TreeGrafter"/>
</dbReference>
<keyword evidence="12" id="KW-0670">Pyruvate</keyword>
<accession>A0A081C043</accession>
<dbReference type="GO" id="GO:0006107">
    <property type="term" value="P:oxaloacetate metabolic process"/>
    <property type="evidence" value="ECO:0007669"/>
    <property type="project" value="TreeGrafter"/>
</dbReference>
<dbReference type="GO" id="GO:0006094">
    <property type="term" value="P:gluconeogenesis"/>
    <property type="evidence" value="ECO:0007669"/>
    <property type="project" value="InterPro"/>
</dbReference>
<dbReference type="EMBL" id="DF820466">
    <property type="protein sequence ID" value="GAK57948.1"/>
    <property type="molecule type" value="Genomic_DNA"/>
</dbReference>
<proteinExistence type="inferred from homology"/>
<feature type="domain" description="Phosphoenolpyruvate carboxykinase GTP-utilising N-terminal" evidence="11">
    <location>
        <begin position="51"/>
        <end position="257"/>
    </location>
</feature>
<dbReference type="GO" id="GO:0046327">
    <property type="term" value="P:glycerol biosynthetic process from pyruvate"/>
    <property type="evidence" value="ECO:0007669"/>
    <property type="project" value="TreeGrafter"/>
</dbReference>
<dbReference type="EC" id="4.1.1.32" evidence="3"/>
<dbReference type="PANTHER" id="PTHR11561">
    <property type="entry name" value="PHOSPHOENOLPYRUVATE CARBOXYKINASE"/>
    <property type="match status" value="1"/>
</dbReference>
<protein>
    <recommendedName>
        <fullName evidence="3">phosphoenolpyruvate carboxykinase (GTP)</fullName>
        <ecNumber evidence="3">4.1.1.32</ecNumber>
    </recommendedName>
</protein>
<evidence type="ECO:0000256" key="1">
    <source>
        <dbReference type="ARBA" id="ARBA00001936"/>
    </source>
</evidence>
<dbReference type="InterPro" id="IPR008209">
    <property type="entry name" value="PEP_carboxykinase_GTP"/>
</dbReference>
<evidence type="ECO:0000259" key="11">
    <source>
        <dbReference type="Pfam" id="PF17297"/>
    </source>
</evidence>
<keyword evidence="7" id="KW-0342">GTP-binding</keyword>
<dbReference type="PANTHER" id="PTHR11561:SF0">
    <property type="entry name" value="PHOSPHOENOLPYRUVATE CARBOXYKINASE [GTP]-RELATED"/>
    <property type="match status" value="1"/>
</dbReference>
<keyword evidence="6" id="KW-0210">Decarboxylase</keyword>
<keyword evidence="12" id="KW-0418">Kinase</keyword>
<evidence type="ECO:0000256" key="3">
    <source>
        <dbReference type="ARBA" id="ARBA00012306"/>
    </source>
</evidence>
<sequence length="654" mass="72847">MLELKKGINILAEIGGITTLDEAHALFAKKCDQENLAKLKKITNGEALIQIANAIAMMQPDSIFVNTGSEADKLTIRQMSITKGEEQPLAMKDHTIHFDYEKEQGRVVDKTAYITNEDEETSVMARKILRNEAYEYVKTEMSGIAKGKCLLIGFFSRGPIGAKGSLPAMEITTSTYVMHSANLLYRNVYHHFDAEVERVGYVITNVHSEGTSDPANFPKMRVFMDRSWLTTFSMHCTYAGNTLLMKKGNHRFAVDLATYYQKESQLSEHMFITGLKGPGGRTTYFAGAAPSGCGKTTTAMVGTDFIGDDLAQIWIDDDGIVRAVNPEFGIFGIVEDVNREGDPLLMKCLREEGAEVIWSNVLIDENRVPHWVGHGEEMPKKGINYTGEWWEGKTDENGKPVPPSNPNARCTLLSTNIENYNEKMAEDPKGAPIRVITYSGRDSDTMPPIVVAKNPDQGVAIGASILSAATATEVGVSGVRRQPWANEPFIPGPLADYMDAQFLFFNSPKIKEKPIMAGLNYFLTYGARGGEGKKLLGEKRDVKVWLGWLELYANGDVDAIETPIGFIPKYNDLKTLFAGIDKAYPQELYNKQFALYIDNIIRRIDLQEEAYKKEQNVPEKLFEVYEEERSGLEALKAKYGSIVSVEELIEAVNQ</sequence>
<dbReference type="SUPFAM" id="SSF68923">
    <property type="entry name" value="PEP carboxykinase N-terminal domain"/>
    <property type="match status" value="1"/>
</dbReference>
<evidence type="ECO:0000256" key="6">
    <source>
        <dbReference type="ARBA" id="ARBA00022793"/>
    </source>
</evidence>
<comment type="similarity">
    <text evidence="2">Belongs to the phosphoenolpyruvate carboxykinase [GTP] family.</text>
</comment>
<dbReference type="GO" id="GO:0033993">
    <property type="term" value="P:response to lipid"/>
    <property type="evidence" value="ECO:0007669"/>
    <property type="project" value="TreeGrafter"/>
</dbReference>
<keyword evidence="5" id="KW-0547">Nucleotide-binding</keyword>
<evidence type="ECO:0000256" key="2">
    <source>
        <dbReference type="ARBA" id="ARBA00005796"/>
    </source>
</evidence>
<evidence type="ECO:0000256" key="8">
    <source>
        <dbReference type="ARBA" id="ARBA00023211"/>
    </source>
</evidence>
<evidence type="ECO:0000313" key="13">
    <source>
        <dbReference type="Proteomes" id="UP000030661"/>
    </source>
</evidence>
<dbReference type="Pfam" id="PF00821">
    <property type="entry name" value="PEPCK_GTP"/>
    <property type="match status" value="1"/>
</dbReference>
<keyword evidence="8" id="KW-0464">Manganese</keyword>
<dbReference type="GO" id="GO:0005525">
    <property type="term" value="F:GTP binding"/>
    <property type="evidence" value="ECO:0007669"/>
    <property type="project" value="UniProtKB-KW"/>
</dbReference>
<organism evidence="12">
    <name type="scientific">Vecturithrix granuli</name>
    <dbReference type="NCBI Taxonomy" id="1499967"/>
    <lineage>
        <taxon>Bacteria</taxon>
        <taxon>Candidatus Moduliflexota</taxon>
        <taxon>Candidatus Vecturitrichia</taxon>
        <taxon>Candidatus Vecturitrichales</taxon>
        <taxon>Candidatus Vecturitrichaceae</taxon>
        <taxon>Candidatus Vecturithrix</taxon>
    </lineage>
</organism>
<dbReference type="InterPro" id="IPR013035">
    <property type="entry name" value="PEP_carboxykinase_C"/>
</dbReference>
<dbReference type="InterPro" id="IPR035078">
    <property type="entry name" value="PEP_carboxykinase_GTP_N"/>
</dbReference>
<evidence type="ECO:0000259" key="10">
    <source>
        <dbReference type="Pfam" id="PF00821"/>
    </source>
</evidence>
<dbReference type="AlphaFoldDB" id="A0A081C043"/>
<evidence type="ECO:0000313" key="12">
    <source>
        <dbReference type="EMBL" id="GAK57948.1"/>
    </source>
</evidence>
<comment type="cofactor">
    <cofactor evidence="1">
        <name>Mn(2+)</name>
        <dbReference type="ChEBI" id="CHEBI:29035"/>
    </cofactor>
</comment>
<keyword evidence="13" id="KW-1185">Reference proteome</keyword>
<dbReference type="Gene3D" id="3.40.449.10">
    <property type="entry name" value="Phosphoenolpyruvate Carboxykinase, domain 1"/>
    <property type="match status" value="1"/>
</dbReference>
<evidence type="ECO:0000256" key="4">
    <source>
        <dbReference type="ARBA" id="ARBA00022723"/>
    </source>
</evidence>
<reference evidence="12" key="1">
    <citation type="journal article" date="2015" name="PeerJ">
        <title>First genomic representation of candidate bacterial phylum KSB3 points to enhanced environmental sensing as a trigger of wastewater bulking.</title>
        <authorList>
            <person name="Sekiguchi Y."/>
            <person name="Ohashi A."/>
            <person name="Parks D.H."/>
            <person name="Yamauchi T."/>
            <person name="Tyson G.W."/>
            <person name="Hugenholtz P."/>
        </authorList>
    </citation>
    <scope>NUCLEOTIDE SEQUENCE [LARGE SCALE GENOMIC DNA]</scope>
</reference>
<gene>
    <name evidence="12" type="ORF">U27_04920</name>
</gene>
<dbReference type="STRING" id="1499967.U27_04920"/>
<keyword evidence="4" id="KW-0479">Metal-binding</keyword>
<evidence type="ECO:0000256" key="5">
    <source>
        <dbReference type="ARBA" id="ARBA00022741"/>
    </source>
</evidence>
<feature type="domain" description="Phosphoenolpyruvate carboxykinase C-terminal P-loop" evidence="10">
    <location>
        <begin position="266"/>
        <end position="629"/>
    </location>
</feature>
<dbReference type="eggNOG" id="COG1274">
    <property type="taxonomic scope" value="Bacteria"/>
</dbReference>
<dbReference type="PIRSF" id="PIRSF001348">
    <property type="entry name" value="PEP_carboxykinase_GTP"/>
    <property type="match status" value="1"/>
</dbReference>
<dbReference type="InterPro" id="IPR035077">
    <property type="entry name" value="PEP_carboxykinase_GTP_C"/>
</dbReference>
<keyword evidence="12" id="KW-0808">Transferase</keyword>
<dbReference type="Proteomes" id="UP000030661">
    <property type="component" value="Unassembled WGS sequence"/>
</dbReference>